<protein>
    <recommendedName>
        <fullName evidence="1">Iminophenyl-pyruvate dimer synthase domain-containing protein</fullName>
    </recommendedName>
</protein>
<reference evidence="2" key="1">
    <citation type="submission" date="2022-07" db="EMBL/GenBank/DDBJ databases">
        <title>Genome Sequence of Leucocoprinus birnbaumii.</title>
        <authorList>
            <person name="Buettner E."/>
        </authorList>
    </citation>
    <scope>NUCLEOTIDE SEQUENCE</scope>
    <source>
        <strain evidence="2">VT141</strain>
    </source>
</reference>
<evidence type="ECO:0000313" key="3">
    <source>
        <dbReference type="Proteomes" id="UP001213000"/>
    </source>
</evidence>
<gene>
    <name evidence="2" type="ORF">NP233_g5565</name>
</gene>
<feature type="domain" description="Iminophenyl-pyruvate dimer synthase" evidence="1">
    <location>
        <begin position="204"/>
        <end position="395"/>
    </location>
</feature>
<dbReference type="Gene3D" id="1.20.1260.10">
    <property type="match status" value="1"/>
</dbReference>
<proteinExistence type="predicted"/>
<organism evidence="2 3">
    <name type="scientific">Leucocoprinus birnbaumii</name>
    <dbReference type="NCBI Taxonomy" id="56174"/>
    <lineage>
        <taxon>Eukaryota</taxon>
        <taxon>Fungi</taxon>
        <taxon>Dikarya</taxon>
        <taxon>Basidiomycota</taxon>
        <taxon>Agaricomycotina</taxon>
        <taxon>Agaricomycetes</taxon>
        <taxon>Agaricomycetidae</taxon>
        <taxon>Agaricales</taxon>
        <taxon>Agaricineae</taxon>
        <taxon>Agaricaceae</taxon>
        <taxon>Leucocoprinus</taxon>
    </lineage>
</organism>
<evidence type="ECO:0000313" key="2">
    <source>
        <dbReference type="EMBL" id="KAJ3568663.1"/>
    </source>
</evidence>
<accession>A0AAD5VV95</accession>
<dbReference type="PANTHER" id="PTHR34400:SF4">
    <property type="entry name" value="MEMBRANE PROTEIN"/>
    <property type="match status" value="1"/>
</dbReference>
<evidence type="ECO:0000259" key="1">
    <source>
        <dbReference type="Pfam" id="PF12902"/>
    </source>
</evidence>
<name>A0AAD5VV95_9AGAR</name>
<keyword evidence="3" id="KW-1185">Reference proteome</keyword>
<sequence>MSNPTLEFELNNCQGNTPQVRAHISYAKLQAEADKISEFLQKAWDITWEAPDERKGGEETILPGTPGEHEVLLPAPVVEVRLDPYMQPIHTLTEWTAQQHQKFIDFTDQALGSLSHLPSALLPDDISPSEVLTLRKRLRRVKANNRTLEEKFHKDLNKVLSTAQKMPGMLRDVPNLPPLSTELGPPRQFDYGAAIKRACIGLLIELSTIPLYLYAMYSVKPTGDNNLRVRALLRGILQQEMLHTALVGNLISSLGGSVVMYDPRIIPMFPATLLCSKIPMHLEALNTGSLGRFMEIEAPVDAERSGTGDRNTLASQYDSIGSLYEDLVLSIRGLSDQQFTNNMDNQFLGQDFFGDQLFAITDQASALKALGTVIEQGEGDLSTEDSHYEIFSKLYSGPTWDVYNVPTDPKTVDYGDDDQYLYIHKVNSFLLLLFSQLLTYNCAQLSLSIDAAYCYLLQTIQLVYETNDVSNRLILLRNIHGLMSNVIMPLSELIVQQSYGDGCAAPCFNYYPMFGLVAGTPLVPIKLHGCLTDEIAGAIEAAPLTDDVARLATEAAGRAADGVLKAVDRAERAAGTSSDAIQAREIAGDVEKHVAELKSIAEQVEQDVVQLNLSPDPESMIRLTNEIGRNAIKIADHVQATARIGVQTSGKAAREAAQAALELREAGEAANKVALRAAERPMLERIKAYVEDNLHPPY</sequence>
<dbReference type="EMBL" id="JANIEX010000332">
    <property type="protein sequence ID" value="KAJ3568663.1"/>
    <property type="molecule type" value="Genomic_DNA"/>
</dbReference>
<dbReference type="InterPro" id="IPR026820">
    <property type="entry name" value="VioB/RebD_dom"/>
</dbReference>
<dbReference type="InterPro" id="IPR012347">
    <property type="entry name" value="Ferritin-like"/>
</dbReference>
<dbReference type="Proteomes" id="UP001213000">
    <property type="component" value="Unassembled WGS sequence"/>
</dbReference>
<comment type="caution">
    <text evidence="2">The sequence shown here is derived from an EMBL/GenBank/DDBJ whole genome shotgun (WGS) entry which is preliminary data.</text>
</comment>
<dbReference type="AlphaFoldDB" id="A0AAD5VV95"/>
<dbReference type="Pfam" id="PF12902">
    <property type="entry name" value="Ferritin-like"/>
    <property type="match status" value="1"/>
</dbReference>
<dbReference type="PANTHER" id="PTHR34400">
    <property type="match status" value="1"/>
</dbReference>